<proteinExistence type="predicted"/>
<dbReference type="AlphaFoldDB" id="A0AAE0NDE3"/>
<dbReference type="EMBL" id="JAULSN010000002">
    <property type="protein sequence ID" value="KAK3379440.1"/>
    <property type="molecule type" value="Genomic_DNA"/>
</dbReference>
<keyword evidence="2" id="KW-1185">Reference proteome</keyword>
<name>A0AAE0NDE3_9PEZI</name>
<dbReference type="PANTHER" id="PTHR34724:SF2">
    <property type="entry name" value="OS12G0596101 PROTEIN"/>
    <property type="match status" value="1"/>
</dbReference>
<evidence type="ECO:0000313" key="1">
    <source>
        <dbReference type="EMBL" id="KAK3379440.1"/>
    </source>
</evidence>
<evidence type="ECO:0000313" key="2">
    <source>
        <dbReference type="Proteomes" id="UP001287356"/>
    </source>
</evidence>
<sequence>MCYSASCSACTKTSWRGCGSHLSNVFADVPEEERCTCSPKVEVDGTEYPPQAKYAVPSVAGFVKNWLGGDSTNNDVDEPKQAAQA</sequence>
<comment type="caution">
    <text evidence="1">The sequence shown here is derived from an EMBL/GenBank/DDBJ whole genome shotgun (WGS) entry which is preliminary data.</text>
</comment>
<dbReference type="PANTHER" id="PTHR34724">
    <property type="entry name" value="OS12G0596101 PROTEIN"/>
    <property type="match status" value="1"/>
</dbReference>
<accession>A0AAE0NDE3</accession>
<gene>
    <name evidence="1" type="ORF">B0T24DRAFT_156461</name>
</gene>
<organism evidence="1 2">
    <name type="scientific">Lasiosphaeria ovina</name>
    <dbReference type="NCBI Taxonomy" id="92902"/>
    <lineage>
        <taxon>Eukaryota</taxon>
        <taxon>Fungi</taxon>
        <taxon>Dikarya</taxon>
        <taxon>Ascomycota</taxon>
        <taxon>Pezizomycotina</taxon>
        <taxon>Sordariomycetes</taxon>
        <taxon>Sordariomycetidae</taxon>
        <taxon>Sordariales</taxon>
        <taxon>Lasiosphaeriaceae</taxon>
        <taxon>Lasiosphaeria</taxon>
    </lineage>
</organism>
<dbReference type="Proteomes" id="UP001287356">
    <property type="component" value="Unassembled WGS sequence"/>
</dbReference>
<protein>
    <submittedName>
        <fullName evidence="1">Uncharacterized protein</fullName>
    </submittedName>
</protein>
<reference evidence="1" key="2">
    <citation type="submission" date="2023-06" db="EMBL/GenBank/DDBJ databases">
        <authorList>
            <consortium name="Lawrence Berkeley National Laboratory"/>
            <person name="Haridas S."/>
            <person name="Hensen N."/>
            <person name="Bonometti L."/>
            <person name="Westerberg I."/>
            <person name="Brannstrom I.O."/>
            <person name="Guillou S."/>
            <person name="Cros-Aarteil S."/>
            <person name="Calhoun S."/>
            <person name="Kuo A."/>
            <person name="Mondo S."/>
            <person name="Pangilinan J."/>
            <person name="Riley R."/>
            <person name="Labutti K."/>
            <person name="Andreopoulos B."/>
            <person name="Lipzen A."/>
            <person name="Chen C."/>
            <person name="Yanf M."/>
            <person name="Daum C."/>
            <person name="Ng V."/>
            <person name="Clum A."/>
            <person name="Steindorff A."/>
            <person name="Ohm R."/>
            <person name="Martin F."/>
            <person name="Silar P."/>
            <person name="Natvig D."/>
            <person name="Lalanne C."/>
            <person name="Gautier V."/>
            <person name="Ament-Velasquez S.L."/>
            <person name="Kruys A."/>
            <person name="Hutchinson M.I."/>
            <person name="Powell A.J."/>
            <person name="Barry K."/>
            <person name="Miller A.N."/>
            <person name="Grigoriev I.V."/>
            <person name="Debuchy R."/>
            <person name="Gladieux P."/>
            <person name="Thoren M.H."/>
            <person name="Johannesson H."/>
        </authorList>
    </citation>
    <scope>NUCLEOTIDE SEQUENCE</scope>
    <source>
        <strain evidence="1">CBS 958.72</strain>
    </source>
</reference>
<reference evidence="1" key="1">
    <citation type="journal article" date="2023" name="Mol. Phylogenet. Evol.">
        <title>Genome-scale phylogeny and comparative genomics of the fungal order Sordariales.</title>
        <authorList>
            <person name="Hensen N."/>
            <person name="Bonometti L."/>
            <person name="Westerberg I."/>
            <person name="Brannstrom I.O."/>
            <person name="Guillou S."/>
            <person name="Cros-Aarteil S."/>
            <person name="Calhoun S."/>
            <person name="Haridas S."/>
            <person name="Kuo A."/>
            <person name="Mondo S."/>
            <person name="Pangilinan J."/>
            <person name="Riley R."/>
            <person name="LaButti K."/>
            <person name="Andreopoulos B."/>
            <person name="Lipzen A."/>
            <person name="Chen C."/>
            <person name="Yan M."/>
            <person name="Daum C."/>
            <person name="Ng V."/>
            <person name="Clum A."/>
            <person name="Steindorff A."/>
            <person name="Ohm R.A."/>
            <person name="Martin F."/>
            <person name="Silar P."/>
            <person name="Natvig D.O."/>
            <person name="Lalanne C."/>
            <person name="Gautier V."/>
            <person name="Ament-Velasquez S.L."/>
            <person name="Kruys A."/>
            <person name="Hutchinson M.I."/>
            <person name="Powell A.J."/>
            <person name="Barry K."/>
            <person name="Miller A.N."/>
            <person name="Grigoriev I.V."/>
            <person name="Debuchy R."/>
            <person name="Gladieux P."/>
            <person name="Hiltunen Thoren M."/>
            <person name="Johannesson H."/>
        </authorList>
    </citation>
    <scope>NUCLEOTIDE SEQUENCE</scope>
    <source>
        <strain evidence="1">CBS 958.72</strain>
    </source>
</reference>